<dbReference type="InterPro" id="IPR050109">
    <property type="entry name" value="HTH-type_TetR-like_transc_reg"/>
</dbReference>
<keyword evidence="5" id="KW-1185">Reference proteome</keyword>
<dbReference type="PATRIC" id="fig|512565.3.peg.4999"/>
<evidence type="ECO:0000313" key="4">
    <source>
        <dbReference type="EMBL" id="BAL90228.1"/>
    </source>
</evidence>
<dbReference type="EMBL" id="AP012319">
    <property type="protein sequence ID" value="BAL90228.1"/>
    <property type="molecule type" value="Genomic_DNA"/>
</dbReference>
<reference evidence="4 5" key="1">
    <citation type="submission" date="2012-02" db="EMBL/GenBank/DDBJ databases">
        <title>Complete genome sequence of Actinoplanes missouriensis 431 (= NBRC 102363).</title>
        <authorList>
            <person name="Ohnishi Y."/>
            <person name="Ishikawa J."/>
            <person name="Sekine M."/>
            <person name="Hosoyama A."/>
            <person name="Harada T."/>
            <person name="Narita H."/>
            <person name="Hata T."/>
            <person name="Konno Y."/>
            <person name="Tutikane K."/>
            <person name="Fujita N."/>
            <person name="Horinouchi S."/>
            <person name="Hayakawa M."/>
        </authorList>
    </citation>
    <scope>NUCLEOTIDE SEQUENCE [LARGE SCALE GENOMIC DNA]</scope>
    <source>
        <strain evidence="5">ATCC 14538 / DSM 43046 / CBS 188.64 / JCM 3121 / NBRC 102363 / NCIMB 12654 / NRRL B-3342 / UNCC 431</strain>
    </source>
</reference>
<dbReference type="SUPFAM" id="SSF46689">
    <property type="entry name" value="Homeodomain-like"/>
    <property type="match status" value="1"/>
</dbReference>
<sequence length="188" mass="20613">MARTPTPGTRDTILTAAAGLFYEYGVRAVGMAQVVEVAGCGKNLLYRHFPSKAELAAAYLDLVRRERAQSAGEALRWAGTPADRLIALVSEIADWVRRPGYRGCAFRNYLTEFPGEDDEPARVAKTYLADTRAEVDRLVGQLGVPEPELLAARIWLIVNGLYASTPEQAPTAVAWVKELVTELVTAHR</sequence>
<dbReference type="GO" id="GO:0003700">
    <property type="term" value="F:DNA-binding transcription factor activity"/>
    <property type="evidence" value="ECO:0007669"/>
    <property type="project" value="TreeGrafter"/>
</dbReference>
<dbReference type="PANTHER" id="PTHR30055">
    <property type="entry name" value="HTH-TYPE TRANSCRIPTIONAL REGULATOR RUTR"/>
    <property type="match status" value="1"/>
</dbReference>
<dbReference type="KEGG" id="ams:AMIS_50080"/>
<dbReference type="PROSITE" id="PS50977">
    <property type="entry name" value="HTH_TETR_2"/>
    <property type="match status" value="1"/>
</dbReference>
<dbReference type="eggNOG" id="COG1309">
    <property type="taxonomic scope" value="Bacteria"/>
</dbReference>
<dbReference type="InterPro" id="IPR036271">
    <property type="entry name" value="Tet_transcr_reg_TetR-rel_C_sf"/>
</dbReference>
<dbReference type="AlphaFoldDB" id="I0HB41"/>
<dbReference type="Proteomes" id="UP000007882">
    <property type="component" value="Chromosome"/>
</dbReference>
<dbReference type="InterPro" id="IPR009057">
    <property type="entry name" value="Homeodomain-like_sf"/>
</dbReference>
<feature type="DNA-binding region" description="H-T-H motif" evidence="2">
    <location>
        <begin position="30"/>
        <end position="49"/>
    </location>
</feature>
<keyword evidence="1 2" id="KW-0238">DNA-binding</keyword>
<dbReference type="GO" id="GO:0000976">
    <property type="term" value="F:transcription cis-regulatory region binding"/>
    <property type="evidence" value="ECO:0007669"/>
    <property type="project" value="TreeGrafter"/>
</dbReference>
<organism evidence="4 5">
    <name type="scientific">Actinoplanes missouriensis (strain ATCC 14538 / DSM 43046 / CBS 188.64 / JCM 3121 / NBRC 102363 / NCIMB 12654 / NRRL B-3342 / UNCC 431)</name>
    <dbReference type="NCBI Taxonomy" id="512565"/>
    <lineage>
        <taxon>Bacteria</taxon>
        <taxon>Bacillati</taxon>
        <taxon>Actinomycetota</taxon>
        <taxon>Actinomycetes</taxon>
        <taxon>Micromonosporales</taxon>
        <taxon>Micromonosporaceae</taxon>
        <taxon>Actinoplanes</taxon>
    </lineage>
</organism>
<dbReference type="Pfam" id="PF00440">
    <property type="entry name" value="TetR_N"/>
    <property type="match status" value="1"/>
</dbReference>
<evidence type="ECO:0000256" key="2">
    <source>
        <dbReference type="PROSITE-ProRule" id="PRU00335"/>
    </source>
</evidence>
<dbReference type="SUPFAM" id="SSF48498">
    <property type="entry name" value="Tetracyclin repressor-like, C-terminal domain"/>
    <property type="match status" value="1"/>
</dbReference>
<gene>
    <name evidence="4" type="ordered locus">AMIS_50080</name>
</gene>
<evidence type="ECO:0000313" key="5">
    <source>
        <dbReference type="Proteomes" id="UP000007882"/>
    </source>
</evidence>
<dbReference type="InterPro" id="IPR001647">
    <property type="entry name" value="HTH_TetR"/>
</dbReference>
<dbReference type="RefSeq" id="WP_014445117.1">
    <property type="nucleotide sequence ID" value="NC_017093.1"/>
</dbReference>
<dbReference type="PANTHER" id="PTHR30055:SF200">
    <property type="entry name" value="HTH-TYPE TRANSCRIPTIONAL REPRESSOR BDCR"/>
    <property type="match status" value="1"/>
</dbReference>
<proteinExistence type="predicted"/>
<dbReference type="HOGENOM" id="CLU_069356_23_1_11"/>
<dbReference type="PRINTS" id="PR00455">
    <property type="entry name" value="HTHTETR"/>
</dbReference>
<name>I0HB41_ACTM4</name>
<feature type="domain" description="HTH tetR-type" evidence="3">
    <location>
        <begin position="7"/>
        <end position="67"/>
    </location>
</feature>
<evidence type="ECO:0000259" key="3">
    <source>
        <dbReference type="PROSITE" id="PS50977"/>
    </source>
</evidence>
<dbReference type="Gene3D" id="1.10.357.10">
    <property type="entry name" value="Tetracycline Repressor, domain 2"/>
    <property type="match status" value="1"/>
</dbReference>
<accession>I0HB41</accession>
<protein>
    <submittedName>
        <fullName evidence="4">Putative TetR-family transcriptional regulator</fullName>
    </submittedName>
</protein>
<evidence type="ECO:0000256" key="1">
    <source>
        <dbReference type="ARBA" id="ARBA00023125"/>
    </source>
</evidence>
<dbReference type="OrthoDB" id="4214267at2"/>